<evidence type="ECO:0000313" key="3">
    <source>
        <dbReference type="EMBL" id="GHA31739.1"/>
    </source>
</evidence>
<comment type="caution">
    <text evidence="3">The sequence shown here is derived from an EMBL/GenBank/DDBJ whole genome shotgun (WGS) entry which is preliminary data.</text>
</comment>
<dbReference type="Proteomes" id="UP000610456">
    <property type="component" value="Unassembled WGS sequence"/>
</dbReference>
<organism evidence="3 4">
    <name type="scientific">Salinimicrobium marinum</name>
    <dbReference type="NCBI Taxonomy" id="680283"/>
    <lineage>
        <taxon>Bacteria</taxon>
        <taxon>Pseudomonadati</taxon>
        <taxon>Bacteroidota</taxon>
        <taxon>Flavobacteriia</taxon>
        <taxon>Flavobacteriales</taxon>
        <taxon>Flavobacteriaceae</taxon>
        <taxon>Salinimicrobium</taxon>
    </lineage>
</organism>
<feature type="region of interest" description="Disordered" evidence="1">
    <location>
        <begin position="114"/>
        <end position="158"/>
    </location>
</feature>
<proteinExistence type="predicted"/>
<gene>
    <name evidence="3" type="ORF">GCM10007103_11730</name>
</gene>
<evidence type="ECO:0000256" key="1">
    <source>
        <dbReference type="SAM" id="MobiDB-lite"/>
    </source>
</evidence>
<reference evidence="3" key="2">
    <citation type="submission" date="2020-09" db="EMBL/GenBank/DDBJ databases">
        <authorList>
            <person name="Sun Q."/>
            <person name="Kim S."/>
        </authorList>
    </citation>
    <scope>NUCLEOTIDE SEQUENCE</scope>
    <source>
        <strain evidence="3">KCTC 12719</strain>
    </source>
</reference>
<dbReference type="EMBL" id="BMXB01000002">
    <property type="protein sequence ID" value="GHA31739.1"/>
    <property type="molecule type" value="Genomic_DNA"/>
</dbReference>
<dbReference type="AlphaFoldDB" id="A0A918SCE2"/>
<name>A0A918SCE2_9FLAO</name>
<keyword evidence="4" id="KW-1185">Reference proteome</keyword>
<feature type="chain" id="PRO_5037594689" description="YD repeat-containing protein" evidence="2">
    <location>
        <begin position="19"/>
        <end position="158"/>
    </location>
</feature>
<evidence type="ECO:0000256" key="2">
    <source>
        <dbReference type="SAM" id="SignalP"/>
    </source>
</evidence>
<evidence type="ECO:0008006" key="5">
    <source>
        <dbReference type="Google" id="ProtNLM"/>
    </source>
</evidence>
<keyword evidence="2" id="KW-0732">Signal</keyword>
<protein>
    <recommendedName>
        <fullName evidence="5">YD repeat-containing protein</fullName>
    </recommendedName>
</protein>
<evidence type="ECO:0000313" key="4">
    <source>
        <dbReference type="Proteomes" id="UP000610456"/>
    </source>
</evidence>
<feature type="compositionally biased region" description="Acidic residues" evidence="1">
    <location>
        <begin position="117"/>
        <end position="127"/>
    </location>
</feature>
<feature type="signal peptide" evidence="2">
    <location>
        <begin position="1"/>
        <end position="18"/>
    </location>
</feature>
<sequence>MKNIIFMLSFLLVSIGYAQDRNNNESEKQNYENEPNYYEVVDTTSYTLDKQQYIFSPTENGVNVKRVDEEDGEIDLGDLRRTTTDGFYIMTSTPENQSSFGRFDSEGNFRSYRYDPESDSVIEENFEIQDPVERRDQNRRDKRGRKDNRSNNSNNRNN</sequence>
<dbReference type="RefSeq" id="WP_189603766.1">
    <property type="nucleotide sequence ID" value="NZ_BMXB01000002.1"/>
</dbReference>
<accession>A0A918SCE2</accession>
<reference evidence="3" key="1">
    <citation type="journal article" date="2014" name="Int. J. Syst. Evol. Microbiol.">
        <title>Complete genome sequence of Corynebacterium casei LMG S-19264T (=DSM 44701T), isolated from a smear-ripened cheese.</title>
        <authorList>
            <consortium name="US DOE Joint Genome Institute (JGI-PGF)"/>
            <person name="Walter F."/>
            <person name="Albersmeier A."/>
            <person name="Kalinowski J."/>
            <person name="Ruckert C."/>
        </authorList>
    </citation>
    <scope>NUCLEOTIDE SEQUENCE</scope>
    <source>
        <strain evidence="3">KCTC 12719</strain>
    </source>
</reference>